<evidence type="ECO:0008006" key="4">
    <source>
        <dbReference type="Google" id="ProtNLM"/>
    </source>
</evidence>
<reference evidence="2 3" key="1">
    <citation type="journal article" date="2022" name="bioRxiv">
        <title>Genomics of Preaxostyla Flagellates Illuminates Evolutionary Transitions and the Path Towards Mitochondrial Loss.</title>
        <authorList>
            <person name="Novak L.V.F."/>
            <person name="Treitli S.C."/>
            <person name="Pyrih J."/>
            <person name="Halakuc P."/>
            <person name="Pipaliya S.V."/>
            <person name="Vacek V."/>
            <person name="Brzon O."/>
            <person name="Soukal P."/>
            <person name="Eme L."/>
            <person name="Dacks J.B."/>
            <person name="Karnkowska A."/>
            <person name="Elias M."/>
            <person name="Hampl V."/>
        </authorList>
    </citation>
    <scope>NUCLEOTIDE SEQUENCE [LARGE SCALE GENOMIC DNA]</scope>
    <source>
        <strain evidence="2">NAU3</strain>
        <tissue evidence="2">Gut</tissue>
    </source>
</reference>
<dbReference type="EMBL" id="JARBJD010000493">
    <property type="protein sequence ID" value="KAK2941526.1"/>
    <property type="molecule type" value="Genomic_DNA"/>
</dbReference>
<name>A0ABQ9WPV8_9EUKA</name>
<feature type="signal peptide" evidence="1">
    <location>
        <begin position="1"/>
        <end position="18"/>
    </location>
</feature>
<proteinExistence type="predicted"/>
<feature type="chain" id="PRO_5046575419" description="Right handed beta helix domain-containing protein" evidence="1">
    <location>
        <begin position="19"/>
        <end position="571"/>
    </location>
</feature>
<protein>
    <recommendedName>
        <fullName evidence="4">Right handed beta helix domain-containing protein</fullName>
    </recommendedName>
</protein>
<keyword evidence="1" id="KW-0732">Signal</keyword>
<evidence type="ECO:0000256" key="1">
    <source>
        <dbReference type="SAM" id="SignalP"/>
    </source>
</evidence>
<dbReference type="Proteomes" id="UP001281761">
    <property type="component" value="Unassembled WGS sequence"/>
</dbReference>
<dbReference type="InterPro" id="IPR011050">
    <property type="entry name" value="Pectin_lyase_fold/virulence"/>
</dbReference>
<comment type="caution">
    <text evidence="2">The sequence shown here is derived from an EMBL/GenBank/DDBJ whole genome shotgun (WGS) entry which is preliminary data.</text>
</comment>
<evidence type="ECO:0000313" key="3">
    <source>
        <dbReference type="Proteomes" id="UP001281761"/>
    </source>
</evidence>
<accession>A0ABQ9WPV8</accession>
<organism evidence="2 3">
    <name type="scientific">Blattamonas nauphoetae</name>
    <dbReference type="NCBI Taxonomy" id="2049346"/>
    <lineage>
        <taxon>Eukaryota</taxon>
        <taxon>Metamonada</taxon>
        <taxon>Preaxostyla</taxon>
        <taxon>Oxymonadida</taxon>
        <taxon>Blattamonas</taxon>
    </lineage>
</organism>
<evidence type="ECO:0000313" key="2">
    <source>
        <dbReference type="EMBL" id="KAK2941526.1"/>
    </source>
</evidence>
<gene>
    <name evidence="2" type="ORF">BLNAU_23561</name>
</gene>
<sequence>MLLHWLCVLAFTFCGTDPIQHLTSPSLVVIPLSDVLFAEPTSNKKSRDTEVKTYQLTEGRYHGNEIRVISRNLKIEGHQTTIVHTNQLFPSPTHRMNQMDSLLKDDNPHEAIFTVFNSSLRFERLSVSVSHARSVCFLADSDLELSSCSILSSAECPPFVVSRGFGTRPSTVQILSSSHESSDSNLLSPLVGFGKTDSDLVSSSIGIPSPKSKYLCSISVVGHSVSFSSTSLVGRSGPLLEMDQKLQNEFASADCQPSEEICSTALISSSFVNVSSLSLGSRSRTNQPQLTQKVIGCLMLRSTDHFSGTAIRSMNMGGNVLCSNSSFAHCSSASNKDITEGGRIVYNHTTTSTLKYTSCTFRHMTCKSTDQVGGAAIAVDGTLAYVTIDQCAFHNCSATDESADGGAVSFMGVGENSPTSSTAAVSQSSFTACSAEDAAGGLAVYYVKSLTVTTSSFQGNRATRGGALSHHNLISSSITNTSFVDNQASQGGAVHFNNKISFVFTDTLFRDNVATEQSNGSDISFAYLPSSGLPQANFTRCDSSSAIPTIGTVYSSSAIPTIVHQRPIALF</sequence>
<keyword evidence="3" id="KW-1185">Reference proteome</keyword>
<dbReference type="SUPFAM" id="SSF51126">
    <property type="entry name" value="Pectin lyase-like"/>
    <property type="match status" value="1"/>
</dbReference>